<feature type="transmembrane region" description="Helical" evidence="1">
    <location>
        <begin position="7"/>
        <end position="25"/>
    </location>
</feature>
<feature type="transmembrane region" description="Helical" evidence="1">
    <location>
        <begin position="31"/>
        <end position="48"/>
    </location>
</feature>
<sequence>MGDDVNILLICMVVLVCVLLFLGGIALDLGVPTAIIILAVLNWSHSCLDKQIRKQKHMSLNRR</sequence>
<name>A0ABM9FQ09_9VIBR</name>
<evidence type="ECO:0000256" key="1">
    <source>
        <dbReference type="SAM" id="Phobius"/>
    </source>
</evidence>
<reference evidence="2" key="1">
    <citation type="submission" date="2022-06" db="EMBL/GenBank/DDBJ databases">
        <authorList>
            <person name="Goudenege D."/>
            <person name="Le Roux F."/>
        </authorList>
    </citation>
    <scope>NUCLEOTIDE SEQUENCE</scope>
    <source>
        <strain evidence="2">12-063</strain>
    </source>
</reference>
<evidence type="ECO:0000313" key="2">
    <source>
        <dbReference type="EMBL" id="CAH8227539.1"/>
    </source>
</evidence>
<comment type="caution">
    <text evidence="2">The sequence shown here is derived from an EMBL/GenBank/DDBJ whole genome shotgun (WGS) entry which is preliminary data.</text>
</comment>
<keyword evidence="1" id="KW-1133">Transmembrane helix</keyword>
<keyword evidence="1" id="KW-0812">Transmembrane</keyword>
<proteinExistence type="predicted"/>
<keyword evidence="1" id="KW-0472">Membrane</keyword>
<keyword evidence="3" id="KW-1185">Reference proteome</keyword>
<organism evidence="2 3">
    <name type="scientific">Vibrio aestuarianus</name>
    <dbReference type="NCBI Taxonomy" id="28171"/>
    <lineage>
        <taxon>Bacteria</taxon>
        <taxon>Pseudomonadati</taxon>
        <taxon>Pseudomonadota</taxon>
        <taxon>Gammaproteobacteria</taxon>
        <taxon>Vibrionales</taxon>
        <taxon>Vibrionaceae</taxon>
        <taxon>Vibrio</taxon>
    </lineage>
</organism>
<dbReference type="Proteomes" id="UP001152658">
    <property type="component" value="Unassembled WGS sequence"/>
</dbReference>
<dbReference type="EMBL" id="CALYLK010000135">
    <property type="protein sequence ID" value="CAH8227539.1"/>
    <property type="molecule type" value="Genomic_DNA"/>
</dbReference>
<gene>
    <name evidence="2" type="ORF">VAE063_940393</name>
</gene>
<evidence type="ECO:0000313" key="3">
    <source>
        <dbReference type="Proteomes" id="UP001152658"/>
    </source>
</evidence>
<protein>
    <submittedName>
        <fullName evidence="2">Uncharacterized protein</fullName>
    </submittedName>
</protein>
<accession>A0ABM9FQ09</accession>